<keyword evidence="2" id="KW-1185">Reference proteome</keyword>
<protein>
    <submittedName>
        <fullName evidence="1">Uncharacterized protein</fullName>
    </submittedName>
</protein>
<dbReference type="AlphaFoldDB" id="A0A366H6F9"/>
<evidence type="ECO:0000313" key="2">
    <source>
        <dbReference type="Proteomes" id="UP000253426"/>
    </source>
</evidence>
<name>A0A366H6F9_9BACT</name>
<proteinExistence type="predicted"/>
<dbReference type="Proteomes" id="UP000253426">
    <property type="component" value="Unassembled WGS sequence"/>
</dbReference>
<dbReference type="EMBL" id="QNRR01000013">
    <property type="protein sequence ID" value="RBP37700.1"/>
    <property type="molecule type" value="Genomic_DNA"/>
</dbReference>
<evidence type="ECO:0000313" key="1">
    <source>
        <dbReference type="EMBL" id="RBP37700.1"/>
    </source>
</evidence>
<comment type="caution">
    <text evidence="1">The sequence shown here is derived from an EMBL/GenBank/DDBJ whole genome shotgun (WGS) entry which is preliminary data.</text>
</comment>
<reference evidence="1 2" key="1">
    <citation type="submission" date="2018-06" db="EMBL/GenBank/DDBJ databases">
        <title>Genomic Encyclopedia of Type Strains, Phase IV (KMG-IV): sequencing the most valuable type-strain genomes for metagenomic binning, comparative biology and taxonomic classification.</title>
        <authorList>
            <person name="Goeker M."/>
        </authorList>
    </citation>
    <scope>NUCLEOTIDE SEQUENCE [LARGE SCALE GENOMIC DNA]</scope>
    <source>
        <strain evidence="1 2">DSM 25532</strain>
    </source>
</reference>
<gene>
    <name evidence="1" type="ORF">DES53_11382</name>
</gene>
<accession>A0A366H6F9</accession>
<sequence length="142" mass="16316">MRGGEVNTKSAVLKRLLALVGWKAPLYPAAVIPSTRGLQKEEEAFMNVELCRGTPFWSDEGFDEIVMGCLRAKNERVDDPFLYRLYLLTGKQYEGVDYQRCEESWNYLKQRCPTWPGFDASRRNPVRGPEIMVQIAETHAEL</sequence>
<organism evidence="1 2">
    <name type="scientific">Roseimicrobium gellanilyticum</name>
    <dbReference type="NCBI Taxonomy" id="748857"/>
    <lineage>
        <taxon>Bacteria</taxon>
        <taxon>Pseudomonadati</taxon>
        <taxon>Verrucomicrobiota</taxon>
        <taxon>Verrucomicrobiia</taxon>
        <taxon>Verrucomicrobiales</taxon>
        <taxon>Verrucomicrobiaceae</taxon>
        <taxon>Roseimicrobium</taxon>
    </lineage>
</organism>